<dbReference type="RefSeq" id="WP_039472933.1">
    <property type="nucleotide sequence ID" value="NZ_JSYN01000005.1"/>
</dbReference>
<evidence type="ECO:0000313" key="1">
    <source>
        <dbReference type="EMBL" id="KIA95413.1"/>
    </source>
</evidence>
<sequence length="100" mass="11490">MKLDTLKYILITCIALIFLIKVSHVVSYLSYSADTTEVLSMHDDASEKEEKKLETEYAIPQFVSHIQSYFPMLTAKKLIIPDYSFRLAYFPEVLTPPPSI</sequence>
<reference evidence="1 2" key="1">
    <citation type="submission" date="2014-10" db="EMBL/GenBank/DDBJ databases">
        <title>Pedobacter Kyungheensis.</title>
        <authorList>
            <person name="Anderson B.M."/>
            <person name="Newman J.D."/>
        </authorList>
    </citation>
    <scope>NUCLEOTIDE SEQUENCE [LARGE SCALE GENOMIC DNA]</scope>
    <source>
        <strain evidence="1 2">KACC 16221</strain>
    </source>
</reference>
<proteinExistence type="predicted"/>
<accession>A0A0C1FUA4</accession>
<dbReference type="Proteomes" id="UP000031246">
    <property type="component" value="Unassembled WGS sequence"/>
</dbReference>
<dbReference type="AlphaFoldDB" id="A0A0C1FUA4"/>
<keyword evidence="2" id="KW-1185">Reference proteome</keyword>
<gene>
    <name evidence="1" type="ORF">OC25_06125</name>
</gene>
<dbReference type="EMBL" id="JSYN01000005">
    <property type="protein sequence ID" value="KIA95413.1"/>
    <property type="molecule type" value="Genomic_DNA"/>
</dbReference>
<comment type="caution">
    <text evidence="1">The sequence shown here is derived from an EMBL/GenBank/DDBJ whole genome shotgun (WGS) entry which is preliminary data.</text>
</comment>
<name>A0A0C1FUA4_9SPHI</name>
<evidence type="ECO:0000313" key="2">
    <source>
        <dbReference type="Proteomes" id="UP000031246"/>
    </source>
</evidence>
<dbReference type="OrthoDB" id="769241at2"/>
<protein>
    <submittedName>
        <fullName evidence="1">Uncharacterized protein</fullName>
    </submittedName>
</protein>
<organism evidence="1 2">
    <name type="scientific">Pedobacter kyungheensis</name>
    <dbReference type="NCBI Taxonomy" id="1069985"/>
    <lineage>
        <taxon>Bacteria</taxon>
        <taxon>Pseudomonadati</taxon>
        <taxon>Bacteroidota</taxon>
        <taxon>Sphingobacteriia</taxon>
        <taxon>Sphingobacteriales</taxon>
        <taxon>Sphingobacteriaceae</taxon>
        <taxon>Pedobacter</taxon>
    </lineage>
</organism>